<dbReference type="InParanoid" id="A0A165FPU0"/>
<dbReference type="OrthoDB" id="366390at2759"/>
<gene>
    <name evidence="2" type="ORF">LAESUDRAFT_810907</name>
</gene>
<reference evidence="2 3" key="1">
    <citation type="journal article" date="2016" name="Mol. Biol. Evol.">
        <title>Comparative Genomics of Early-Diverging Mushroom-Forming Fungi Provides Insights into the Origins of Lignocellulose Decay Capabilities.</title>
        <authorList>
            <person name="Nagy L.G."/>
            <person name="Riley R."/>
            <person name="Tritt A."/>
            <person name="Adam C."/>
            <person name="Daum C."/>
            <person name="Floudas D."/>
            <person name="Sun H."/>
            <person name="Yadav J.S."/>
            <person name="Pangilinan J."/>
            <person name="Larsson K.H."/>
            <person name="Matsuura K."/>
            <person name="Barry K."/>
            <person name="Labutti K."/>
            <person name="Kuo R."/>
            <person name="Ohm R.A."/>
            <person name="Bhattacharya S.S."/>
            <person name="Shirouzu T."/>
            <person name="Yoshinaga Y."/>
            <person name="Martin F.M."/>
            <person name="Grigoriev I.V."/>
            <person name="Hibbett D.S."/>
        </authorList>
    </citation>
    <scope>NUCLEOTIDE SEQUENCE [LARGE SCALE GENOMIC DNA]</scope>
    <source>
        <strain evidence="2 3">93-53</strain>
    </source>
</reference>
<dbReference type="RefSeq" id="XP_040767034.1">
    <property type="nucleotide sequence ID" value="XM_040914266.1"/>
</dbReference>
<protein>
    <submittedName>
        <fullName evidence="2">Ankyrin</fullName>
    </submittedName>
</protein>
<dbReference type="PANTHER" id="PTHR24118:SF99">
    <property type="entry name" value="POTE ANKYRIN DOMAIN FAMILY MEMBER 3C-RELATED"/>
    <property type="match status" value="1"/>
</dbReference>
<dbReference type="SMART" id="SM00248">
    <property type="entry name" value="ANK"/>
    <property type="match status" value="4"/>
</dbReference>
<dbReference type="AlphaFoldDB" id="A0A165FPU0"/>
<dbReference type="PANTHER" id="PTHR24118">
    <property type="entry name" value="POTE ANKYRIN DOMAIN"/>
    <property type="match status" value="1"/>
</dbReference>
<accession>A0A165FPU0</accession>
<dbReference type="Proteomes" id="UP000076871">
    <property type="component" value="Unassembled WGS sequence"/>
</dbReference>
<feature type="repeat" description="ANK" evidence="1">
    <location>
        <begin position="159"/>
        <end position="191"/>
    </location>
</feature>
<evidence type="ECO:0000313" key="2">
    <source>
        <dbReference type="EMBL" id="KZT09294.1"/>
    </source>
</evidence>
<dbReference type="Pfam" id="PF12796">
    <property type="entry name" value="Ank_2"/>
    <property type="match status" value="1"/>
</dbReference>
<name>A0A165FPU0_9APHY</name>
<evidence type="ECO:0000256" key="1">
    <source>
        <dbReference type="PROSITE-ProRule" id="PRU00023"/>
    </source>
</evidence>
<keyword evidence="3" id="KW-1185">Reference proteome</keyword>
<dbReference type="PROSITE" id="PS50297">
    <property type="entry name" value="ANK_REP_REGION"/>
    <property type="match status" value="1"/>
</dbReference>
<dbReference type="InterPro" id="IPR036770">
    <property type="entry name" value="Ankyrin_rpt-contain_sf"/>
</dbReference>
<organism evidence="2 3">
    <name type="scientific">Laetiporus sulphureus 93-53</name>
    <dbReference type="NCBI Taxonomy" id="1314785"/>
    <lineage>
        <taxon>Eukaryota</taxon>
        <taxon>Fungi</taxon>
        <taxon>Dikarya</taxon>
        <taxon>Basidiomycota</taxon>
        <taxon>Agaricomycotina</taxon>
        <taxon>Agaricomycetes</taxon>
        <taxon>Polyporales</taxon>
        <taxon>Laetiporus</taxon>
    </lineage>
</organism>
<sequence>MDHNDAEHDSDTDSVVSAHSEVQLNEFLDDQQGLRRLSVCEIDCHATRLMTATREHNVREMRRILENGADINAFARCTRPTSTRHAWYAAGSCVSALWVAIDIGSLDAFNFLLDHGASPHLPDGYMGDHAVLFAAYRGRAEIVRILLDQGADVNTRAKDGRTALHYAFHPRAGAIRQLLSDAGCNFNARNHFGCTPRQFAWDEAVTQDLILHGATDQGREDMLHEYVPRSEDDVKRTAILLARLTVRDLVRQILDFAEYWVRRIESSEMVTPKVRGGGDRLERQSLCLSTGIMGRVYRPLRKVIFKIVANDQGWRTHDGSWTWFEAGGCREHRELPRRTIAYNMPANSVPHTHIKIWDVHADEGTHDWMAQFKRGDTLLIYAKAQFSGWCNDVLNVQVMTFCAYV</sequence>
<dbReference type="GeneID" id="63831293"/>
<keyword evidence="1" id="KW-0040">ANK repeat</keyword>
<dbReference type="SUPFAM" id="SSF48403">
    <property type="entry name" value="Ankyrin repeat"/>
    <property type="match status" value="1"/>
</dbReference>
<proteinExistence type="predicted"/>
<dbReference type="Gene3D" id="1.25.40.20">
    <property type="entry name" value="Ankyrin repeat-containing domain"/>
    <property type="match status" value="1"/>
</dbReference>
<evidence type="ECO:0000313" key="3">
    <source>
        <dbReference type="Proteomes" id="UP000076871"/>
    </source>
</evidence>
<dbReference type="EMBL" id="KV427612">
    <property type="protein sequence ID" value="KZT09294.1"/>
    <property type="molecule type" value="Genomic_DNA"/>
</dbReference>
<feature type="repeat" description="ANK" evidence="1">
    <location>
        <begin position="126"/>
        <end position="158"/>
    </location>
</feature>
<dbReference type="STRING" id="1314785.A0A165FPU0"/>
<dbReference type="InterPro" id="IPR002110">
    <property type="entry name" value="Ankyrin_rpt"/>
</dbReference>
<dbReference type="PROSITE" id="PS50088">
    <property type="entry name" value="ANK_REPEAT"/>
    <property type="match status" value="2"/>
</dbReference>